<dbReference type="Gene3D" id="3.40.50.880">
    <property type="match status" value="1"/>
</dbReference>
<organism evidence="2 3">
    <name type="scientific">Marinobacterium iners DSM 11526</name>
    <dbReference type="NCBI Taxonomy" id="1122198"/>
    <lineage>
        <taxon>Bacteria</taxon>
        <taxon>Pseudomonadati</taxon>
        <taxon>Pseudomonadota</taxon>
        <taxon>Gammaproteobacteria</taxon>
        <taxon>Oceanospirillales</taxon>
        <taxon>Oceanospirillaceae</taxon>
        <taxon>Marinobacterium</taxon>
    </lineage>
</organism>
<dbReference type="SUPFAM" id="SSF52317">
    <property type="entry name" value="Class I glutamine amidotransferase-like"/>
    <property type="match status" value="1"/>
</dbReference>
<sequence length="244" mass="27000">MRIVAIMAGGMDGPAESGRIGEVVAERGGTLHWFYRRKGDVLPLDIDAFDGLIVFGGEVSVHDPLLQPYFDDLADLIRRFASARKPVLGSCLGCQSIAYAFGAAVKPQGFLEYGFTSLQLTEAGQDDPLLKGTELQPKLFEMHSDTFDLPEGATLLMSGKAVKNQAYRLGDLIYAFQCHFEVTPEIVDTWNRRELLGDPAQDQAHIAELIAQAQQDFTQYQAAQTDFARTLVNRWLDLIDTTQV</sequence>
<dbReference type="STRING" id="1122198.SAMN02745729_10861"/>
<keyword evidence="2" id="KW-0315">Glutamine amidotransferase</keyword>
<name>A0A1H4EF71_9GAMM</name>
<evidence type="ECO:0000313" key="2">
    <source>
        <dbReference type="EMBL" id="SEA83701.1"/>
    </source>
</evidence>
<reference evidence="3" key="1">
    <citation type="submission" date="2016-10" db="EMBL/GenBank/DDBJ databases">
        <authorList>
            <person name="Varghese N."/>
            <person name="Submissions S."/>
        </authorList>
    </citation>
    <scope>NUCLEOTIDE SEQUENCE [LARGE SCALE GENOMIC DNA]</scope>
    <source>
        <strain evidence="3">DSM 11526</strain>
    </source>
</reference>
<dbReference type="PANTHER" id="PTHR42695:SF5">
    <property type="entry name" value="GLUTAMINE AMIDOTRANSFERASE YLR126C-RELATED"/>
    <property type="match status" value="1"/>
</dbReference>
<gene>
    <name evidence="2" type="ORF">SAMN02745729_10861</name>
</gene>
<dbReference type="GO" id="GO:0005829">
    <property type="term" value="C:cytosol"/>
    <property type="evidence" value="ECO:0007669"/>
    <property type="project" value="TreeGrafter"/>
</dbReference>
<feature type="domain" description="Glutamine amidotransferase" evidence="1">
    <location>
        <begin position="47"/>
        <end position="185"/>
    </location>
</feature>
<dbReference type="OrthoDB" id="9813383at2"/>
<dbReference type="EMBL" id="FNRJ01000008">
    <property type="protein sequence ID" value="SEA83701.1"/>
    <property type="molecule type" value="Genomic_DNA"/>
</dbReference>
<evidence type="ECO:0000313" key="3">
    <source>
        <dbReference type="Proteomes" id="UP000242469"/>
    </source>
</evidence>
<dbReference type="Proteomes" id="UP000242469">
    <property type="component" value="Unassembled WGS sequence"/>
</dbReference>
<dbReference type="InterPro" id="IPR044992">
    <property type="entry name" value="ChyE-like"/>
</dbReference>
<dbReference type="CDD" id="cd01741">
    <property type="entry name" value="GATase1_1"/>
    <property type="match status" value="1"/>
</dbReference>
<dbReference type="RefSeq" id="WP_091826631.1">
    <property type="nucleotide sequence ID" value="NZ_FNRJ01000008.1"/>
</dbReference>
<dbReference type="AlphaFoldDB" id="A0A1H4EF71"/>
<keyword evidence="3" id="KW-1185">Reference proteome</keyword>
<dbReference type="PROSITE" id="PS51273">
    <property type="entry name" value="GATASE_TYPE_1"/>
    <property type="match status" value="1"/>
</dbReference>
<proteinExistence type="predicted"/>
<dbReference type="InterPro" id="IPR017926">
    <property type="entry name" value="GATASE"/>
</dbReference>
<keyword evidence="2" id="KW-0808">Transferase</keyword>
<dbReference type="InterPro" id="IPR029062">
    <property type="entry name" value="Class_I_gatase-like"/>
</dbReference>
<evidence type="ECO:0000259" key="1">
    <source>
        <dbReference type="Pfam" id="PF00117"/>
    </source>
</evidence>
<dbReference type="GO" id="GO:0016740">
    <property type="term" value="F:transferase activity"/>
    <property type="evidence" value="ECO:0007669"/>
    <property type="project" value="UniProtKB-KW"/>
</dbReference>
<accession>A0A1H4EF71</accession>
<protein>
    <submittedName>
        <fullName evidence="2">GMP synthase-Glutamine amidotransferase</fullName>
    </submittedName>
</protein>
<dbReference type="Pfam" id="PF00117">
    <property type="entry name" value="GATase"/>
    <property type="match status" value="1"/>
</dbReference>
<dbReference type="PANTHER" id="PTHR42695">
    <property type="entry name" value="GLUTAMINE AMIDOTRANSFERASE YLR126C-RELATED"/>
    <property type="match status" value="1"/>
</dbReference>